<name>A0ABT0YDY9_9ACTN</name>
<comment type="caution">
    <text evidence="2">The sequence shown here is derived from an EMBL/GenBank/DDBJ whole genome shotgun (WGS) entry which is preliminary data.</text>
</comment>
<dbReference type="PROSITE" id="PS51257">
    <property type="entry name" value="PROKAR_LIPOPROTEIN"/>
    <property type="match status" value="1"/>
</dbReference>
<keyword evidence="3" id="KW-1185">Reference proteome</keyword>
<evidence type="ECO:0000256" key="1">
    <source>
        <dbReference type="SAM" id="SignalP"/>
    </source>
</evidence>
<dbReference type="EMBL" id="JAMQOL010000074">
    <property type="protein sequence ID" value="MCM4084256.1"/>
    <property type="molecule type" value="Genomic_DNA"/>
</dbReference>
<organism evidence="2 3">
    <name type="scientific">Paractinoplanes hotanensis</name>
    <dbReference type="NCBI Taxonomy" id="2906497"/>
    <lineage>
        <taxon>Bacteria</taxon>
        <taxon>Bacillati</taxon>
        <taxon>Actinomycetota</taxon>
        <taxon>Actinomycetes</taxon>
        <taxon>Micromonosporales</taxon>
        <taxon>Micromonosporaceae</taxon>
        <taxon>Paractinoplanes</taxon>
    </lineage>
</organism>
<keyword evidence="1" id="KW-0732">Signal</keyword>
<dbReference type="Proteomes" id="UP001523216">
    <property type="component" value="Unassembled WGS sequence"/>
</dbReference>
<evidence type="ECO:0000313" key="3">
    <source>
        <dbReference type="Proteomes" id="UP001523216"/>
    </source>
</evidence>
<accession>A0ABT0YDY9</accession>
<reference evidence="2 3" key="1">
    <citation type="submission" date="2022-06" db="EMBL/GenBank/DDBJ databases">
        <title>Actinoplanes abujensis sp. nov., isolated from Nigerian arid soil.</title>
        <authorList>
            <person name="Ding P."/>
        </authorList>
    </citation>
    <scope>NUCLEOTIDE SEQUENCE [LARGE SCALE GENOMIC DNA]</scope>
    <source>
        <strain evidence="3">TRM88002</strain>
    </source>
</reference>
<evidence type="ECO:0000313" key="2">
    <source>
        <dbReference type="EMBL" id="MCM4084256.1"/>
    </source>
</evidence>
<dbReference type="RefSeq" id="WP_251804009.1">
    <property type="nucleotide sequence ID" value="NZ_JAMQOL010000074.1"/>
</dbReference>
<protein>
    <recommendedName>
        <fullName evidence="4">Lipoprotein</fullName>
    </recommendedName>
</protein>
<proteinExistence type="predicted"/>
<feature type="signal peptide" evidence="1">
    <location>
        <begin position="1"/>
        <end position="22"/>
    </location>
</feature>
<evidence type="ECO:0008006" key="4">
    <source>
        <dbReference type="Google" id="ProtNLM"/>
    </source>
</evidence>
<gene>
    <name evidence="2" type="ORF">LXN57_42660</name>
</gene>
<feature type="chain" id="PRO_5046860627" description="Lipoprotein" evidence="1">
    <location>
        <begin position="23"/>
        <end position="196"/>
    </location>
</feature>
<sequence>MSRSPSPVRMAYAVGASLLALALSGCQSQPEAPAVATAASAAPAVSAPADGVDWTAYDTYMRAFVKCLNDRGLEQVRYLGHDRPMDQELAGMPSDEGTTVNPVVTQCSELVKTVERPVLDAPEKPSEEDLRQGRAFAACMRKNGLPDYPDPMADPAAADVEKEAELSAGLKTNPKFAAAQRQCAKEFDAQPDGPKG</sequence>